<feature type="chain" id="PRO_5046240350" evidence="1">
    <location>
        <begin position="17"/>
        <end position="54"/>
    </location>
</feature>
<name>A0ABV5IRB5_9ACTN</name>
<evidence type="ECO:0000256" key="1">
    <source>
        <dbReference type="SAM" id="SignalP"/>
    </source>
</evidence>
<feature type="signal peptide" evidence="1">
    <location>
        <begin position="1"/>
        <end position="16"/>
    </location>
</feature>
<gene>
    <name evidence="2" type="ORF">ACFFV7_38390</name>
</gene>
<protein>
    <submittedName>
        <fullName evidence="2">Uncharacterized protein</fullName>
    </submittedName>
</protein>
<evidence type="ECO:0000313" key="2">
    <source>
        <dbReference type="EMBL" id="MFB9207111.1"/>
    </source>
</evidence>
<dbReference type="EMBL" id="JBHMEI010000045">
    <property type="protein sequence ID" value="MFB9207111.1"/>
    <property type="molecule type" value="Genomic_DNA"/>
</dbReference>
<sequence>MVIVAAVLALPAVFLAGETTISKPPDHGRAEELPVVAKGKCRVAFGQRTARHLS</sequence>
<organism evidence="2 3">
    <name type="scientific">Nonomuraea spiralis</name>
    <dbReference type="NCBI Taxonomy" id="46182"/>
    <lineage>
        <taxon>Bacteria</taxon>
        <taxon>Bacillati</taxon>
        <taxon>Actinomycetota</taxon>
        <taxon>Actinomycetes</taxon>
        <taxon>Streptosporangiales</taxon>
        <taxon>Streptosporangiaceae</taxon>
        <taxon>Nonomuraea</taxon>
    </lineage>
</organism>
<keyword evidence="1" id="KW-0732">Signal</keyword>
<accession>A0ABV5IRB5</accession>
<comment type="caution">
    <text evidence="2">The sequence shown here is derived from an EMBL/GenBank/DDBJ whole genome shotgun (WGS) entry which is preliminary data.</text>
</comment>
<dbReference type="Proteomes" id="UP001589647">
    <property type="component" value="Unassembled WGS sequence"/>
</dbReference>
<reference evidence="2 3" key="1">
    <citation type="submission" date="2024-09" db="EMBL/GenBank/DDBJ databases">
        <authorList>
            <person name="Sun Q."/>
            <person name="Mori K."/>
        </authorList>
    </citation>
    <scope>NUCLEOTIDE SEQUENCE [LARGE SCALE GENOMIC DNA]</scope>
    <source>
        <strain evidence="2 3">CCM 3426</strain>
    </source>
</reference>
<evidence type="ECO:0000313" key="3">
    <source>
        <dbReference type="Proteomes" id="UP001589647"/>
    </source>
</evidence>
<keyword evidence="3" id="KW-1185">Reference proteome</keyword>
<proteinExistence type="predicted"/>